<dbReference type="GeneID" id="49784739"/>
<proteinExistence type="predicted"/>
<dbReference type="PATRIC" id="fig|502800.11.peg.1396"/>
<evidence type="ECO:0000313" key="1">
    <source>
        <dbReference type="EMBL" id="ACA67072.1"/>
    </source>
</evidence>
<dbReference type="AlphaFoldDB" id="A0A0H3B1R7"/>
<dbReference type="KEGG" id="ypy:YPK_0771"/>
<organism evidence="1">
    <name type="scientific">Yersinia pseudotuberculosis serotype O:3 (strain YPIII)</name>
    <dbReference type="NCBI Taxonomy" id="502800"/>
    <lineage>
        <taxon>Bacteria</taxon>
        <taxon>Pseudomonadati</taxon>
        <taxon>Pseudomonadota</taxon>
        <taxon>Gammaproteobacteria</taxon>
        <taxon>Enterobacterales</taxon>
        <taxon>Yersiniaceae</taxon>
        <taxon>Yersinia</taxon>
    </lineage>
</organism>
<reference evidence="1" key="1">
    <citation type="submission" date="2008-02" db="EMBL/GenBank/DDBJ databases">
        <title>Complete sequence of Yersinia pseudotuberculosis YPIII.</title>
        <authorList>
            <consortium name="US DOE Joint Genome Institute"/>
            <person name="Challacombe J.F."/>
            <person name="Bruce D."/>
            <person name="Detter J.C."/>
            <person name="Green L."/>
            <person name="Land M."/>
            <person name="Munk C."/>
            <person name="Lindler L.E."/>
            <person name="Nikolich M.P."/>
            <person name="Brettin T."/>
        </authorList>
    </citation>
    <scope>NUCLEOTIDE SEQUENCE</scope>
    <source>
        <strain evidence="1">YPIII</strain>
    </source>
</reference>
<protein>
    <submittedName>
        <fullName evidence="1">Uncharacterized protein</fullName>
    </submittedName>
</protein>
<accession>A0A0H3B1R7</accession>
<sequence>MIEKKDFFGKELMYSVRDPSISRFEDILNGKLKSKELIELTNKLNDFNEPEREFIKKLVITVVDNVIYNFLNMLEENEDTLTLLVNNEGGEKEDIVGLSDGLSGELFTNDGWIGKFSHYR</sequence>
<dbReference type="RefSeq" id="WP_012104566.1">
    <property type="nucleotide sequence ID" value="NZ_CP009792.1"/>
</dbReference>
<dbReference type="EMBL" id="CP000950">
    <property type="protein sequence ID" value="ACA67072.1"/>
    <property type="molecule type" value="Genomic_DNA"/>
</dbReference>
<gene>
    <name evidence="1" type="ordered locus">YPK_0771</name>
</gene>
<name>A0A0H3B1R7_YERPY</name>